<keyword evidence="5" id="KW-1133">Transmembrane helix</keyword>
<comment type="subcellular location">
    <subcellularLocation>
        <location evidence="1">Cell membrane</location>
        <topology evidence="1">Multi-pass membrane protein</topology>
    </subcellularLocation>
</comment>
<name>A0AAN8WHT5_HALRR</name>
<organism evidence="7 8">
    <name type="scientific">Halocaridina rubra</name>
    <name type="common">Hawaiian red shrimp</name>
    <dbReference type="NCBI Taxonomy" id="373956"/>
    <lineage>
        <taxon>Eukaryota</taxon>
        <taxon>Metazoa</taxon>
        <taxon>Ecdysozoa</taxon>
        <taxon>Arthropoda</taxon>
        <taxon>Crustacea</taxon>
        <taxon>Multicrustacea</taxon>
        <taxon>Malacostraca</taxon>
        <taxon>Eumalacostraca</taxon>
        <taxon>Eucarida</taxon>
        <taxon>Decapoda</taxon>
        <taxon>Pleocyemata</taxon>
        <taxon>Caridea</taxon>
        <taxon>Atyoidea</taxon>
        <taxon>Atyidae</taxon>
        <taxon>Halocaridina</taxon>
    </lineage>
</organism>
<dbReference type="GO" id="GO:0005886">
    <property type="term" value="C:plasma membrane"/>
    <property type="evidence" value="ECO:0007669"/>
    <property type="project" value="UniProtKB-SubCell"/>
</dbReference>
<evidence type="ECO:0000313" key="8">
    <source>
        <dbReference type="Proteomes" id="UP001381693"/>
    </source>
</evidence>
<sequence length="223" mass="25614">MMYCPPNVTFDHIWVNHGISHCFLDTVTSAVYALFILFFGTGQWVMYRKYATLTDQYLRPKSFLFWLQVALTVLMLVIATARLALQATVIGDHVVYGYMIVYFCSNLICWPLSLRIVFLERNYLLPTVPTRGHGVVLLVFWTLVFVSENLAFLNLRNEDWWFDLTTLTDKMEFVLFVLRYVSGCLLFILGLKSPGISTLRDYVNFGGSVHNEEESETSSGGED</sequence>
<evidence type="ECO:0000256" key="3">
    <source>
        <dbReference type="ARBA" id="ARBA00022475"/>
    </source>
</evidence>
<keyword evidence="2" id="KW-0813">Transport</keyword>
<evidence type="ECO:0000313" key="7">
    <source>
        <dbReference type="EMBL" id="KAK7049791.1"/>
    </source>
</evidence>
<keyword evidence="5" id="KW-0812">Transmembrane</keyword>
<keyword evidence="8" id="KW-1185">Reference proteome</keyword>
<keyword evidence="4" id="KW-1278">Translocase</keyword>
<feature type="transmembrane region" description="Helical" evidence="5">
    <location>
        <begin position="30"/>
        <end position="51"/>
    </location>
</feature>
<protein>
    <submittedName>
        <fullName evidence="7">ATP-binding cassette sub- B member 6, mitochondrial</fullName>
    </submittedName>
</protein>
<dbReference type="Pfam" id="PF16185">
    <property type="entry name" value="MTABC_N"/>
    <property type="match status" value="1"/>
</dbReference>
<feature type="domain" description="ATP-binding cassette sub-family B member 6 N-terminal five TM" evidence="6">
    <location>
        <begin position="3"/>
        <end position="216"/>
    </location>
</feature>
<feature type="transmembrane region" description="Helical" evidence="5">
    <location>
        <begin position="173"/>
        <end position="191"/>
    </location>
</feature>
<evidence type="ECO:0000259" key="6">
    <source>
        <dbReference type="Pfam" id="PF16185"/>
    </source>
</evidence>
<feature type="transmembrane region" description="Helical" evidence="5">
    <location>
        <begin position="95"/>
        <end position="114"/>
    </location>
</feature>
<feature type="transmembrane region" description="Helical" evidence="5">
    <location>
        <begin position="135"/>
        <end position="153"/>
    </location>
</feature>
<dbReference type="GO" id="GO:0005524">
    <property type="term" value="F:ATP binding"/>
    <property type="evidence" value="ECO:0007669"/>
    <property type="project" value="UniProtKB-KW"/>
</dbReference>
<dbReference type="Proteomes" id="UP001381693">
    <property type="component" value="Unassembled WGS sequence"/>
</dbReference>
<dbReference type="AlphaFoldDB" id="A0AAN8WHT5"/>
<dbReference type="InterPro" id="IPR032410">
    <property type="entry name" value="ABCB6_N"/>
</dbReference>
<evidence type="ECO:0000256" key="4">
    <source>
        <dbReference type="ARBA" id="ARBA00022967"/>
    </source>
</evidence>
<keyword evidence="5" id="KW-0472">Membrane</keyword>
<gene>
    <name evidence="7" type="primary">ABCB6_2</name>
    <name evidence="7" type="ORF">SK128_020801</name>
</gene>
<keyword evidence="3" id="KW-1003">Cell membrane</keyword>
<evidence type="ECO:0000256" key="2">
    <source>
        <dbReference type="ARBA" id="ARBA00022448"/>
    </source>
</evidence>
<dbReference type="EMBL" id="JAXCGZ010021516">
    <property type="protein sequence ID" value="KAK7049791.1"/>
    <property type="molecule type" value="Genomic_DNA"/>
</dbReference>
<evidence type="ECO:0000256" key="1">
    <source>
        <dbReference type="ARBA" id="ARBA00004651"/>
    </source>
</evidence>
<accession>A0AAN8WHT5</accession>
<keyword evidence="7" id="KW-0547">Nucleotide-binding</keyword>
<keyword evidence="7" id="KW-0067">ATP-binding</keyword>
<reference evidence="7 8" key="1">
    <citation type="submission" date="2023-11" db="EMBL/GenBank/DDBJ databases">
        <title>Halocaridina rubra genome assembly.</title>
        <authorList>
            <person name="Smith C."/>
        </authorList>
    </citation>
    <scope>NUCLEOTIDE SEQUENCE [LARGE SCALE GENOMIC DNA]</scope>
    <source>
        <strain evidence="7">EP-1</strain>
        <tissue evidence="7">Whole</tissue>
    </source>
</reference>
<feature type="transmembrane region" description="Helical" evidence="5">
    <location>
        <begin position="63"/>
        <end position="83"/>
    </location>
</feature>
<evidence type="ECO:0000256" key="5">
    <source>
        <dbReference type="SAM" id="Phobius"/>
    </source>
</evidence>
<comment type="caution">
    <text evidence="7">The sequence shown here is derived from an EMBL/GenBank/DDBJ whole genome shotgun (WGS) entry which is preliminary data.</text>
</comment>
<proteinExistence type="predicted"/>